<protein>
    <submittedName>
        <fullName evidence="3">CPBP family intramembrane glutamic endopeptidase</fullName>
        <ecNumber evidence="3">3.4.-.-</ecNumber>
    </submittedName>
</protein>
<keyword evidence="3" id="KW-0378">Hydrolase</keyword>
<proteinExistence type="predicted"/>
<name>A0ABU7UR67_9CLOT</name>
<feature type="transmembrane region" description="Helical" evidence="1">
    <location>
        <begin position="193"/>
        <end position="216"/>
    </location>
</feature>
<sequence>MKNRNELLETYIPIAIFGFLCLTRVVFTNVVGLSLTFLFSILYLFIENKRNKGQMEDIGFIPKNILPDIKKYWWLILIPVVSGIVSISLFKFVLPEVYLYASDTKPMLSFGKLLLQIPQLLILAFAEEIAFRGFFQTKLCNITKPIWAIIITSLFFAIGNFSAVSISGIIYISFFIFIDNIIYGVIYQKTKNIYSCTISHFLANVIEIFILFFYLFD</sequence>
<dbReference type="EMBL" id="JAZHFS010000017">
    <property type="protein sequence ID" value="MEF2113923.1"/>
    <property type="molecule type" value="Genomic_DNA"/>
</dbReference>
<keyword evidence="1" id="KW-1133">Transmembrane helix</keyword>
<dbReference type="GO" id="GO:0016787">
    <property type="term" value="F:hydrolase activity"/>
    <property type="evidence" value="ECO:0007669"/>
    <property type="project" value="UniProtKB-KW"/>
</dbReference>
<dbReference type="Pfam" id="PF02517">
    <property type="entry name" value="Rce1-like"/>
    <property type="match status" value="1"/>
</dbReference>
<keyword evidence="4" id="KW-1185">Reference proteome</keyword>
<dbReference type="EC" id="3.4.-.-" evidence="3"/>
<feature type="transmembrane region" description="Helical" evidence="1">
    <location>
        <begin position="72"/>
        <end position="93"/>
    </location>
</feature>
<gene>
    <name evidence="3" type="ORF">SJI18_16575</name>
</gene>
<evidence type="ECO:0000313" key="4">
    <source>
        <dbReference type="Proteomes" id="UP001498469"/>
    </source>
</evidence>
<evidence type="ECO:0000313" key="3">
    <source>
        <dbReference type="EMBL" id="MEF2113923.1"/>
    </source>
</evidence>
<keyword evidence="1" id="KW-0812">Transmembrane</keyword>
<feature type="transmembrane region" description="Helical" evidence="1">
    <location>
        <begin position="12"/>
        <end position="45"/>
    </location>
</feature>
<accession>A0ABU7UR67</accession>
<feature type="transmembrane region" description="Helical" evidence="1">
    <location>
        <begin position="169"/>
        <end position="186"/>
    </location>
</feature>
<evidence type="ECO:0000259" key="2">
    <source>
        <dbReference type="Pfam" id="PF02517"/>
    </source>
</evidence>
<organism evidence="3 4">
    <name type="scientific">Clostridium frigoriphilum</name>
    <dbReference type="NCBI Taxonomy" id="443253"/>
    <lineage>
        <taxon>Bacteria</taxon>
        <taxon>Bacillati</taxon>
        <taxon>Bacillota</taxon>
        <taxon>Clostridia</taxon>
        <taxon>Eubacteriales</taxon>
        <taxon>Clostridiaceae</taxon>
        <taxon>Clostridium</taxon>
    </lineage>
</organism>
<reference evidence="3 4" key="1">
    <citation type="submission" date="2023-11" db="EMBL/GenBank/DDBJ databases">
        <title>Draft genome sequence of a psychrophilic Clostridium strain from permafrost water brine.</title>
        <authorList>
            <person name="Shcherbakova V.A."/>
            <person name="Trubitsyn V.E."/>
            <person name="Zakharyuk A.G."/>
        </authorList>
    </citation>
    <scope>NUCLEOTIDE SEQUENCE [LARGE SCALE GENOMIC DNA]</scope>
    <source>
        <strain evidence="3 4">14F</strain>
    </source>
</reference>
<comment type="caution">
    <text evidence="3">The sequence shown here is derived from an EMBL/GenBank/DDBJ whole genome shotgun (WGS) entry which is preliminary data.</text>
</comment>
<dbReference type="Proteomes" id="UP001498469">
    <property type="component" value="Unassembled WGS sequence"/>
</dbReference>
<feature type="transmembrane region" description="Helical" evidence="1">
    <location>
        <begin position="146"/>
        <end position="163"/>
    </location>
</feature>
<feature type="transmembrane region" description="Helical" evidence="1">
    <location>
        <begin position="113"/>
        <end position="134"/>
    </location>
</feature>
<dbReference type="RefSeq" id="WP_216252485.1">
    <property type="nucleotide sequence ID" value="NZ_JAZHFS010000017.1"/>
</dbReference>
<evidence type="ECO:0000256" key="1">
    <source>
        <dbReference type="SAM" id="Phobius"/>
    </source>
</evidence>
<feature type="domain" description="CAAX prenyl protease 2/Lysostaphin resistance protein A-like" evidence="2">
    <location>
        <begin position="113"/>
        <end position="206"/>
    </location>
</feature>
<dbReference type="InterPro" id="IPR003675">
    <property type="entry name" value="Rce1/LyrA-like_dom"/>
</dbReference>
<keyword evidence="1" id="KW-0472">Membrane</keyword>